<organism evidence="5 6">
    <name type="scientific">Pleurodeles waltl</name>
    <name type="common">Iberian ribbed newt</name>
    <dbReference type="NCBI Taxonomy" id="8319"/>
    <lineage>
        <taxon>Eukaryota</taxon>
        <taxon>Metazoa</taxon>
        <taxon>Chordata</taxon>
        <taxon>Craniata</taxon>
        <taxon>Vertebrata</taxon>
        <taxon>Euteleostomi</taxon>
        <taxon>Amphibia</taxon>
        <taxon>Batrachia</taxon>
        <taxon>Caudata</taxon>
        <taxon>Salamandroidea</taxon>
        <taxon>Salamandridae</taxon>
        <taxon>Pleurodelinae</taxon>
        <taxon>Pleurodeles</taxon>
    </lineage>
</organism>
<keyword evidence="2" id="KW-0812">Transmembrane</keyword>
<dbReference type="GO" id="GO:0004896">
    <property type="term" value="F:cytokine receptor activity"/>
    <property type="evidence" value="ECO:0007669"/>
    <property type="project" value="TreeGrafter"/>
</dbReference>
<feature type="compositionally biased region" description="Polar residues" evidence="1">
    <location>
        <begin position="393"/>
        <end position="408"/>
    </location>
</feature>
<feature type="compositionally biased region" description="Acidic residues" evidence="1">
    <location>
        <begin position="449"/>
        <end position="465"/>
    </location>
</feature>
<gene>
    <name evidence="5" type="ORF">NDU88_001460</name>
</gene>
<dbReference type="SUPFAM" id="SSF49265">
    <property type="entry name" value="Fibronectin type III"/>
    <property type="match status" value="2"/>
</dbReference>
<feature type="transmembrane region" description="Helical" evidence="2">
    <location>
        <begin position="212"/>
        <end position="239"/>
    </location>
</feature>
<sequence>MRSENFQHILTWSPGNPSCTPSFYRVKYTNINGNRKWHFPEHCANTSFLSCDLTSELTDINGSYLVQVQCLQALRNNSQEATAQFEPLAQTVLGPPAVHISACKSCINITLQSPVSYLKSKDKSKRRSLIDVYHSLSYIITLQGHGLLKEIKRETHAENFTTVVDNLLPNANYCISVVTSATSNLSPLRKSSALKCIVTDFSSSTTGTTVHALIFGVIFSTGVLLLFAGLFLSGFLCLGNTPLPKVLIKISRAENLFFEFLPEPVCPVEIQLVAKKKKVVECSSDEDESDGEDVHEDYTCRIGVNTKLSIDTSASDVTTSHTFTDSSVVDMSSHETLCTKASQSEGLPTSAEDESGTSKLLTPLMSGERSLTRLENTGNFNVNLASVLLGTSGKPSSGDVASQESPQGDQESSASSQDSSAPLLAFDLLVDKVGVELAELTEDLEDCFYNEGLDTDESDDTEENQVSEYMRR</sequence>
<reference evidence="5" key="1">
    <citation type="journal article" date="2022" name="bioRxiv">
        <title>Sequencing and chromosome-scale assembly of the giantPleurodeles waltlgenome.</title>
        <authorList>
            <person name="Brown T."/>
            <person name="Elewa A."/>
            <person name="Iarovenko S."/>
            <person name="Subramanian E."/>
            <person name="Araus A.J."/>
            <person name="Petzold A."/>
            <person name="Susuki M."/>
            <person name="Suzuki K.-i.T."/>
            <person name="Hayashi T."/>
            <person name="Toyoda A."/>
            <person name="Oliveira C."/>
            <person name="Osipova E."/>
            <person name="Leigh N.D."/>
            <person name="Simon A."/>
            <person name="Yun M.H."/>
        </authorList>
    </citation>
    <scope>NUCLEOTIDE SEQUENCE</scope>
    <source>
        <strain evidence="5">20211129_DDA</strain>
        <tissue evidence="5">Liver</tissue>
    </source>
</reference>
<dbReference type="InterPro" id="IPR013783">
    <property type="entry name" value="Ig-like_fold"/>
</dbReference>
<keyword evidence="2" id="KW-1133">Transmembrane helix</keyword>
<dbReference type="InterPro" id="IPR050650">
    <property type="entry name" value="Type-II_Cytokine-TF_Rcpt"/>
</dbReference>
<feature type="domain" description="Fibronectin type-III" evidence="3">
    <location>
        <begin position="1"/>
        <end position="72"/>
    </location>
</feature>
<keyword evidence="6" id="KW-1185">Reference proteome</keyword>
<dbReference type="InterPro" id="IPR015373">
    <property type="entry name" value="Interferon/interleukin_rcp_dom"/>
</dbReference>
<dbReference type="PANTHER" id="PTHR20859:SF84">
    <property type="entry name" value="INTERFERON ALPHA_BETA RECEPTOR 2"/>
    <property type="match status" value="1"/>
</dbReference>
<evidence type="ECO:0000313" key="6">
    <source>
        <dbReference type="Proteomes" id="UP001066276"/>
    </source>
</evidence>
<feature type="compositionally biased region" description="Low complexity" evidence="1">
    <location>
        <begin position="409"/>
        <end position="419"/>
    </location>
</feature>
<keyword evidence="2" id="KW-0472">Membrane</keyword>
<dbReference type="Proteomes" id="UP001066276">
    <property type="component" value="Chromosome 8"/>
</dbReference>
<feature type="region of interest" description="Disordered" evidence="1">
    <location>
        <begin position="393"/>
        <end position="419"/>
    </location>
</feature>
<dbReference type="Pfam" id="PF09294">
    <property type="entry name" value="Interfer-bind"/>
    <property type="match status" value="1"/>
</dbReference>
<comment type="caution">
    <text evidence="5">The sequence shown here is derived from an EMBL/GenBank/DDBJ whole genome shotgun (WGS) entry which is preliminary data.</text>
</comment>
<evidence type="ECO:0000259" key="3">
    <source>
        <dbReference type="Pfam" id="PF01108"/>
    </source>
</evidence>
<proteinExistence type="predicted"/>
<feature type="domain" description="Interferon/interleukin receptor" evidence="4">
    <location>
        <begin position="91"/>
        <end position="199"/>
    </location>
</feature>
<dbReference type="Pfam" id="PF01108">
    <property type="entry name" value="Tissue_fac"/>
    <property type="match status" value="1"/>
</dbReference>
<dbReference type="PANTHER" id="PTHR20859">
    <property type="entry name" value="INTERFERON/INTERLEUKIN RECEPTOR"/>
    <property type="match status" value="1"/>
</dbReference>
<feature type="region of interest" description="Disordered" evidence="1">
    <location>
        <begin position="339"/>
        <end position="359"/>
    </location>
</feature>
<accession>A0AAV7NAU6</accession>
<evidence type="ECO:0000259" key="4">
    <source>
        <dbReference type="Pfam" id="PF09294"/>
    </source>
</evidence>
<dbReference type="InterPro" id="IPR003961">
    <property type="entry name" value="FN3_dom"/>
</dbReference>
<name>A0AAV7NAU6_PLEWA</name>
<dbReference type="EMBL" id="JANPWB010000012">
    <property type="protein sequence ID" value="KAJ1113205.1"/>
    <property type="molecule type" value="Genomic_DNA"/>
</dbReference>
<evidence type="ECO:0000313" key="5">
    <source>
        <dbReference type="EMBL" id="KAJ1113205.1"/>
    </source>
</evidence>
<evidence type="ECO:0000256" key="1">
    <source>
        <dbReference type="SAM" id="MobiDB-lite"/>
    </source>
</evidence>
<evidence type="ECO:0008006" key="7">
    <source>
        <dbReference type="Google" id="ProtNLM"/>
    </source>
</evidence>
<feature type="region of interest" description="Disordered" evidence="1">
    <location>
        <begin position="449"/>
        <end position="472"/>
    </location>
</feature>
<dbReference type="AlphaFoldDB" id="A0AAV7NAU6"/>
<dbReference type="Gene3D" id="2.60.40.10">
    <property type="entry name" value="Immunoglobulins"/>
    <property type="match status" value="2"/>
</dbReference>
<dbReference type="GO" id="GO:0005886">
    <property type="term" value="C:plasma membrane"/>
    <property type="evidence" value="ECO:0007669"/>
    <property type="project" value="TreeGrafter"/>
</dbReference>
<dbReference type="InterPro" id="IPR036116">
    <property type="entry name" value="FN3_sf"/>
</dbReference>
<evidence type="ECO:0000256" key="2">
    <source>
        <dbReference type="SAM" id="Phobius"/>
    </source>
</evidence>
<protein>
    <recommendedName>
        <fullName evidence="7">Interferon alpha/beta receptor 2</fullName>
    </recommendedName>
</protein>